<feature type="transmembrane region" description="Helical" evidence="7">
    <location>
        <begin position="348"/>
        <end position="373"/>
    </location>
</feature>
<evidence type="ECO:0000256" key="6">
    <source>
        <dbReference type="SAM" id="MobiDB-lite"/>
    </source>
</evidence>
<dbReference type="InterPro" id="IPR017452">
    <property type="entry name" value="GPCR_Rhodpsn_7TM"/>
</dbReference>
<keyword evidence="5" id="KW-0675">Receptor</keyword>
<evidence type="ECO:0000256" key="2">
    <source>
        <dbReference type="ARBA" id="ARBA00022692"/>
    </source>
</evidence>
<evidence type="ECO:0000313" key="10">
    <source>
        <dbReference type="Proteomes" id="UP000749559"/>
    </source>
</evidence>
<protein>
    <submittedName>
        <fullName evidence="9">Uncharacterized protein</fullName>
    </submittedName>
</protein>
<dbReference type="Proteomes" id="UP000749559">
    <property type="component" value="Unassembled WGS sequence"/>
</dbReference>
<dbReference type="PANTHER" id="PTHR46641">
    <property type="entry name" value="FMRFAMIDE RECEPTOR-RELATED"/>
    <property type="match status" value="1"/>
</dbReference>
<dbReference type="AlphaFoldDB" id="A0A8J1XUN1"/>
<feature type="transmembrane region" description="Helical" evidence="7">
    <location>
        <begin position="541"/>
        <end position="560"/>
    </location>
</feature>
<dbReference type="InterPro" id="IPR052954">
    <property type="entry name" value="GPCR-Ligand_Int"/>
</dbReference>
<comment type="caution">
    <text evidence="9">The sequence shown here is derived from an EMBL/GenBank/DDBJ whole genome shotgun (WGS) entry which is preliminary data.</text>
</comment>
<keyword evidence="2 5" id="KW-0812">Transmembrane</keyword>
<feature type="chain" id="PRO_5043983479" evidence="8">
    <location>
        <begin position="23"/>
        <end position="723"/>
    </location>
</feature>
<proteinExistence type="inferred from homology"/>
<feature type="region of interest" description="Disordered" evidence="6">
    <location>
        <begin position="697"/>
        <end position="723"/>
    </location>
</feature>
<feature type="transmembrane region" description="Helical" evidence="7">
    <location>
        <begin position="385"/>
        <end position="404"/>
    </location>
</feature>
<feature type="compositionally biased region" description="Basic and acidic residues" evidence="6">
    <location>
        <begin position="714"/>
        <end position="723"/>
    </location>
</feature>
<keyword evidence="10" id="KW-1185">Reference proteome</keyword>
<dbReference type="PROSITE" id="PS00237">
    <property type="entry name" value="G_PROTEIN_RECEP_F1_1"/>
    <property type="match status" value="1"/>
</dbReference>
<gene>
    <name evidence="9" type="ORF">OFUS_LOCUS20933</name>
</gene>
<feature type="transmembrane region" description="Helical" evidence="7">
    <location>
        <begin position="481"/>
        <end position="501"/>
    </location>
</feature>
<evidence type="ECO:0000256" key="8">
    <source>
        <dbReference type="SAM" id="SignalP"/>
    </source>
</evidence>
<evidence type="ECO:0000313" key="9">
    <source>
        <dbReference type="EMBL" id="CAH1796535.1"/>
    </source>
</evidence>
<keyword evidence="5" id="KW-0807">Transducer</keyword>
<evidence type="ECO:0000256" key="3">
    <source>
        <dbReference type="ARBA" id="ARBA00022989"/>
    </source>
</evidence>
<keyword evidence="3 7" id="KW-1133">Transmembrane helix</keyword>
<dbReference type="Pfam" id="PF00001">
    <property type="entry name" value="7tm_1"/>
    <property type="match status" value="1"/>
</dbReference>
<dbReference type="EMBL" id="CAIIXF020000010">
    <property type="protein sequence ID" value="CAH1796535.1"/>
    <property type="molecule type" value="Genomic_DNA"/>
</dbReference>
<sequence>MGKVYIAIGILVLFLHMDVAIKSETGEKTVKEGDSTTVVPGINNSNVTTANTTTGKQVGYTTKTENTTWISDSDADITSTTVKEQSSVTESTITNVTDTTIESMTEITVASVTDSTQQKVTQMTQKMVTSVQYTIQSSVTNMTKIGVTDTALTSVTNATRSSDHTSATININANISKPIYHKCPRRVPTGWRIEPLKKLEKLLTAQPECKVDMKNLNWTRCDRNNVTISMVKTEDLLAILDEMNKTENCPIDICDWNIIKITFPFPTNVILPIAQMNSLLMGAENCGVNTSFFKWLSRFDECTNTTKAILSSVEFERIIDIGGKKCVKKQCKAPNNPYSRLKNDVTKVLVVMEVYVFSIICFMGIVGNILSFLTLSSTDKVNTSVFILKTLAITDGIHLLLRILTQPYNAAYYYTDWIEKSDNKLKETLADTYMKVVGYAIPLVEMAQMASAWLVVFLTLDRFIAICFPFKALSFCSMKKARLGISIVITGAVLYNIPLYFGYDYQVQRNECTKLYFINIILNTLGKNIVYRGLYTLGLNLVFRNVLPVGLVLGMNIRLVHELRLSRQRRPQMMSITDKDIDKKEKNITVTLISISFVFLICVIPMVALSIWQIINFSIIKNKLGNNATLTGSKYNATLTGLMLYWMVVDLLLIINSAINILVYCLVRTHFMSDMCRMLRCKYRNLYATRATQLTGSATRSGSRGSGSGSGKPGSEHKNMTAL</sequence>
<keyword evidence="8" id="KW-0732">Signal</keyword>
<keyword evidence="4 7" id="KW-0472">Membrane</keyword>
<evidence type="ECO:0000256" key="5">
    <source>
        <dbReference type="RuleBase" id="RU000688"/>
    </source>
</evidence>
<evidence type="ECO:0000256" key="1">
    <source>
        <dbReference type="ARBA" id="ARBA00004370"/>
    </source>
</evidence>
<dbReference type="GO" id="GO:0016020">
    <property type="term" value="C:membrane"/>
    <property type="evidence" value="ECO:0007669"/>
    <property type="project" value="UniProtKB-SubCell"/>
</dbReference>
<dbReference type="InterPro" id="IPR000276">
    <property type="entry name" value="GPCR_Rhodpsn"/>
</dbReference>
<dbReference type="PANTHER" id="PTHR46641:SF2">
    <property type="entry name" value="FMRFAMIDE RECEPTOR"/>
    <property type="match status" value="1"/>
</dbReference>
<dbReference type="SUPFAM" id="SSF81321">
    <property type="entry name" value="Family A G protein-coupled receptor-like"/>
    <property type="match status" value="1"/>
</dbReference>
<organism evidence="9 10">
    <name type="scientific">Owenia fusiformis</name>
    <name type="common">Polychaete worm</name>
    <dbReference type="NCBI Taxonomy" id="6347"/>
    <lineage>
        <taxon>Eukaryota</taxon>
        <taxon>Metazoa</taxon>
        <taxon>Spiralia</taxon>
        <taxon>Lophotrochozoa</taxon>
        <taxon>Annelida</taxon>
        <taxon>Polychaeta</taxon>
        <taxon>Sedentaria</taxon>
        <taxon>Canalipalpata</taxon>
        <taxon>Sabellida</taxon>
        <taxon>Oweniida</taxon>
        <taxon>Oweniidae</taxon>
        <taxon>Owenia</taxon>
    </lineage>
</organism>
<dbReference type="GO" id="GO:0004930">
    <property type="term" value="F:G protein-coupled receptor activity"/>
    <property type="evidence" value="ECO:0007669"/>
    <property type="project" value="UniProtKB-KW"/>
</dbReference>
<comment type="similarity">
    <text evidence="5">Belongs to the G-protein coupled receptor 1 family.</text>
</comment>
<feature type="signal peptide" evidence="8">
    <location>
        <begin position="1"/>
        <end position="22"/>
    </location>
</feature>
<dbReference type="PRINTS" id="PR00237">
    <property type="entry name" value="GPCRRHODOPSN"/>
</dbReference>
<dbReference type="CDD" id="cd14978">
    <property type="entry name" value="7tmA_FMRFamide_R-like"/>
    <property type="match status" value="1"/>
</dbReference>
<dbReference type="Gene3D" id="1.20.1070.10">
    <property type="entry name" value="Rhodopsin 7-helix transmembrane proteins"/>
    <property type="match status" value="1"/>
</dbReference>
<dbReference type="OrthoDB" id="5864054at2759"/>
<dbReference type="PROSITE" id="PS50262">
    <property type="entry name" value="G_PROTEIN_RECEP_F1_2"/>
    <property type="match status" value="1"/>
</dbReference>
<evidence type="ECO:0000256" key="4">
    <source>
        <dbReference type="ARBA" id="ARBA00023136"/>
    </source>
</evidence>
<feature type="transmembrane region" description="Helical" evidence="7">
    <location>
        <begin position="643"/>
        <end position="667"/>
    </location>
</feature>
<accession>A0A8J1XUN1</accession>
<comment type="subcellular location">
    <subcellularLocation>
        <location evidence="1">Membrane</location>
    </subcellularLocation>
</comment>
<feature type="transmembrane region" description="Helical" evidence="7">
    <location>
        <begin position="588"/>
        <end position="615"/>
    </location>
</feature>
<feature type="transmembrane region" description="Helical" evidence="7">
    <location>
        <begin position="436"/>
        <end position="460"/>
    </location>
</feature>
<evidence type="ECO:0000256" key="7">
    <source>
        <dbReference type="SAM" id="Phobius"/>
    </source>
</evidence>
<keyword evidence="5" id="KW-0297">G-protein coupled receptor</keyword>
<reference evidence="9" key="1">
    <citation type="submission" date="2022-03" db="EMBL/GenBank/DDBJ databases">
        <authorList>
            <person name="Martin C."/>
        </authorList>
    </citation>
    <scope>NUCLEOTIDE SEQUENCE</scope>
</reference>
<name>A0A8J1XUN1_OWEFU</name>